<dbReference type="AlphaFoldDB" id="A0AAJ7U6Z8"/>
<name>A0AAJ7U6Z8_PETMA</name>
<dbReference type="GO" id="GO:0030553">
    <property type="term" value="F:cGMP binding"/>
    <property type="evidence" value="ECO:0007669"/>
    <property type="project" value="TreeGrafter"/>
</dbReference>
<evidence type="ECO:0000259" key="10">
    <source>
        <dbReference type="PROSITE" id="PS50042"/>
    </source>
</evidence>
<evidence type="ECO:0000256" key="7">
    <source>
        <dbReference type="ARBA" id="ARBA00023286"/>
    </source>
</evidence>
<dbReference type="Proteomes" id="UP001318040">
    <property type="component" value="Chromosome 3"/>
</dbReference>
<dbReference type="PROSITE" id="PS50042">
    <property type="entry name" value="CNMP_BINDING_3"/>
    <property type="match status" value="1"/>
</dbReference>
<feature type="transmembrane region" description="Helical" evidence="9">
    <location>
        <begin position="472"/>
        <end position="491"/>
    </location>
</feature>
<feature type="domain" description="Cyclic nucleotide-binding" evidence="10">
    <location>
        <begin position="297"/>
        <end position="382"/>
    </location>
</feature>
<keyword evidence="2" id="KW-0813">Transport</keyword>
<dbReference type="FunFam" id="1.10.287.630:FF:000001">
    <property type="entry name" value="Cyclic nucleotide-gated channel alpha 3"/>
    <property type="match status" value="1"/>
</dbReference>
<dbReference type="PANTHER" id="PTHR45638">
    <property type="entry name" value="CYCLIC NUCLEOTIDE-GATED CATION CHANNEL SUBUNIT A"/>
    <property type="match status" value="1"/>
</dbReference>
<dbReference type="PROSITE" id="PS00888">
    <property type="entry name" value="CNMP_BINDING_1"/>
    <property type="match status" value="1"/>
</dbReference>
<feature type="transmembrane region" description="Helical" evidence="9">
    <location>
        <begin position="193"/>
        <end position="218"/>
    </location>
</feature>
<dbReference type="GO" id="GO:0005222">
    <property type="term" value="F:intracellularly cAMP-activated cation channel activity"/>
    <property type="evidence" value="ECO:0007669"/>
    <property type="project" value="TreeGrafter"/>
</dbReference>
<dbReference type="Gene3D" id="2.60.120.10">
    <property type="entry name" value="Jelly Rolls"/>
    <property type="match status" value="1"/>
</dbReference>
<evidence type="ECO:0000256" key="5">
    <source>
        <dbReference type="ARBA" id="ARBA00023065"/>
    </source>
</evidence>
<dbReference type="InterPro" id="IPR000595">
    <property type="entry name" value="cNMP-bd_dom"/>
</dbReference>
<dbReference type="SUPFAM" id="SSF81324">
    <property type="entry name" value="Voltage-gated potassium channels"/>
    <property type="match status" value="1"/>
</dbReference>
<keyword evidence="6 9" id="KW-0472">Membrane</keyword>
<dbReference type="CDD" id="cd00038">
    <property type="entry name" value="CAP_ED"/>
    <property type="match status" value="1"/>
</dbReference>
<comment type="subcellular location">
    <subcellularLocation>
        <location evidence="1">Membrane</location>
        <topology evidence="1">Multi-pass membrane protein</topology>
    </subcellularLocation>
</comment>
<protein>
    <submittedName>
        <fullName evidence="12">Cyclic nucleotide-gated channel cone photoreceptor subunit alpha-like isoform X2</fullName>
    </submittedName>
</protein>
<gene>
    <name evidence="12" type="primary">LOC116953379</name>
</gene>
<dbReference type="InterPro" id="IPR018488">
    <property type="entry name" value="cNMP-bd_CS"/>
</dbReference>
<evidence type="ECO:0000256" key="8">
    <source>
        <dbReference type="ARBA" id="ARBA00023303"/>
    </source>
</evidence>
<evidence type="ECO:0000313" key="12">
    <source>
        <dbReference type="RefSeq" id="XP_032829428.1"/>
    </source>
</evidence>
<sequence length="532" mass="60114">MMEKRYVRTCKGRITNYAHTHTREIMTRCGGDGEVSCCAGFLDQGLLVHDLKRLRQNYMKTRLFKLDVASILPTDIAYIWLGPNFPELRYNRVVRIYRMSEFFQRTETRTNFPNLFRISNLVLYIIVIIHWNACIYFAISKVIGFGSDQWVYPDVNIPEYSHLMRKYVFSLYWSTLTLTTIGETPPPARDEEFVFVVCDFLVGVLIFATIVGNVGAMISNMNAARANFQTRVDGVKRYMRLRGVTRTLQDRVVAYFDHVWAYGKAGDEAAVLASLPIRLRAEVASNVHMETIRKVRIFADCEAGLLIELVLKLKPQVFGPGEYICRKGDVGREMYIVKDGRLAVVSDDGLKQFVVLSSGSYFGEISILNIKGGSITAIIASKPSSPTPSLLSHRYHHFQQSLTSPRAAPASHRYHHHQQVTTTVIAPRTIATTITISNGDANATRVWCWLSHPPSIVVSALICAREQNLPNGLYWLCGYFCLFCLYVSMYPPMSNNMSGKTFAYISSYRVKLGLILAGGNQGTVVMMMMNYA</sequence>
<evidence type="ECO:0000256" key="2">
    <source>
        <dbReference type="ARBA" id="ARBA00022448"/>
    </source>
</evidence>
<dbReference type="GO" id="GO:0005886">
    <property type="term" value="C:plasma membrane"/>
    <property type="evidence" value="ECO:0007669"/>
    <property type="project" value="TreeGrafter"/>
</dbReference>
<reference evidence="12" key="1">
    <citation type="submission" date="2025-08" db="UniProtKB">
        <authorList>
            <consortium name="RefSeq"/>
        </authorList>
    </citation>
    <scope>IDENTIFICATION</scope>
    <source>
        <tissue evidence="12">Sperm</tissue>
    </source>
</reference>
<dbReference type="GO" id="GO:0017071">
    <property type="term" value="C:intracellular cyclic nucleotide activated cation channel complex"/>
    <property type="evidence" value="ECO:0007669"/>
    <property type="project" value="TreeGrafter"/>
</dbReference>
<dbReference type="PANTHER" id="PTHR45638:SF11">
    <property type="entry name" value="CYCLIC NUCLEOTIDE-GATED CATION CHANNEL SUBUNIT A"/>
    <property type="match status" value="1"/>
</dbReference>
<evidence type="ECO:0000313" key="11">
    <source>
        <dbReference type="Proteomes" id="UP001318040"/>
    </source>
</evidence>
<dbReference type="InterPro" id="IPR014710">
    <property type="entry name" value="RmlC-like_jellyroll"/>
</dbReference>
<dbReference type="InterPro" id="IPR018490">
    <property type="entry name" value="cNMP-bd_dom_sf"/>
</dbReference>
<keyword evidence="8" id="KW-0407">Ion channel</keyword>
<dbReference type="SMART" id="SM00100">
    <property type="entry name" value="cNMP"/>
    <property type="match status" value="1"/>
</dbReference>
<keyword evidence="4 9" id="KW-1133">Transmembrane helix</keyword>
<dbReference type="SUPFAM" id="SSF51206">
    <property type="entry name" value="cAMP-binding domain-like"/>
    <property type="match status" value="1"/>
</dbReference>
<dbReference type="GO" id="GO:0005223">
    <property type="term" value="F:intracellularly cGMP-activated cation channel activity"/>
    <property type="evidence" value="ECO:0007669"/>
    <property type="project" value="TreeGrafter"/>
</dbReference>
<keyword evidence="5" id="KW-0406">Ion transport</keyword>
<dbReference type="Gene3D" id="1.10.287.70">
    <property type="match status" value="1"/>
</dbReference>
<dbReference type="Pfam" id="PF00027">
    <property type="entry name" value="cNMP_binding"/>
    <property type="match status" value="1"/>
</dbReference>
<feature type="transmembrane region" description="Helical" evidence="9">
    <location>
        <begin position="121"/>
        <end position="139"/>
    </location>
</feature>
<dbReference type="Gene3D" id="1.10.287.630">
    <property type="entry name" value="Helix hairpin bin"/>
    <property type="match status" value="1"/>
</dbReference>
<dbReference type="InterPro" id="IPR050866">
    <property type="entry name" value="CNG_cation_channel"/>
</dbReference>
<evidence type="ECO:0000256" key="9">
    <source>
        <dbReference type="SAM" id="Phobius"/>
    </source>
</evidence>
<dbReference type="InterPro" id="IPR005821">
    <property type="entry name" value="Ion_trans_dom"/>
</dbReference>
<keyword evidence="3 9" id="KW-0812">Transmembrane</keyword>
<dbReference type="RefSeq" id="XP_032829428.1">
    <property type="nucleotide sequence ID" value="XM_032973537.1"/>
</dbReference>
<evidence type="ECO:0000256" key="6">
    <source>
        <dbReference type="ARBA" id="ARBA00023136"/>
    </source>
</evidence>
<accession>A0AAJ7U6Z8</accession>
<keyword evidence="11" id="KW-1185">Reference proteome</keyword>
<dbReference type="Pfam" id="PF00520">
    <property type="entry name" value="Ion_trans"/>
    <property type="match status" value="1"/>
</dbReference>
<proteinExistence type="predicted"/>
<evidence type="ECO:0000256" key="3">
    <source>
        <dbReference type="ARBA" id="ARBA00022692"/>
    </source>
</evidence>
<organism evidence="11 12">
    <name type="scientific">Petromyzon marinus</name>
    <name type="common">Sea lamprey</name>
    <dbReference type="NCBI Taxonomy" id="7757"/>
    <lineage>
        <taxon>Eukaryota</taxon>
        <taxon>Metazoa</taxon>
        <taxon>Chordata</taxon>
        <taxon>Craniata</taxon>
        <taxon>Vertebrata</taxon>
        <taxon>Cyclostomata</taxon>
        <taxon>Hyperoartia</taxon>
        <taxon>Petromyzontiformes</taxon>
        <taxon>Petromyzontidae</taxon>
        <taxon>Petromyzon</taxon>
    </lineage>
</organism>
<evidence type="ECO:0000256" key="1">
    <source>
        <dbReference type="ARBA" id="ARBA00004141"/>
    </source>
</evidence>
<keyword evidence="7" id="KW-1071">Ligand-gated ion channel</keyword>
<evidence type="ECO:0000256" key="4">
    <source>
        <dbReference type="ARBA" id="ARBA00022989"/>
    </source>
</evidence>
<dbReference type="GO" id="GO:0044877">
    <property type="term" value="F:protein-containing complex binding"/>
    <property type="evidence" value="ECO:0007669"/>
    <property type="project" value="TreeGrafter"/>
</dbReference>